<sequence length="538" mass="57249">MVTSESLVAAALDTMPEQRQAIADGVATEETYEAVAGRVAVLEALGKGCAGLAEIDAEDLGLMQQHVFTCALCKPADPKRLRERVEYIAPGLVAVPDDEERRWLAFLNSPVRTVSDVVTRPVRALTDLVTKNSAVLTDPHVWKAAAAVVGFVVFLVAMPSSERVEPPTRNEAQAVTDPTETPPGNTPPPVAGPSVSAAPPATGTNATGTNATGVNGTTGTTGTNGTTKADDPVTGGTSTEDKKIGAWAYATTSMGQYDQAVGQEVELNPRWQWGTWRRNGIERYVTLIRQGEGDYVVRVPEVSGGTVHAELSLGWGYYQPFSCQTEGTRADGRDLLVDVACFNPNGTRKNLPFTVVFVSDGPAVRYRGGASGVVRTGTGQYEVTTLGGNGFAMVSPVGQYQARCRSTVEATRIKVACDTDSDWNLTYTSNAIHHDLSAPAASLETGSNRSWSSNGETPTVTRTAVGRYDVQYKSIGNPKVWPGEAVLVSASGPEPRYCRIWAWNGYSYPPGVLVQVYCFDQAGAAADATFALAYLRSP</sequence>
<evidence type="ECO:0000313" key="3">
    <source>
        <dbReference type="Proteomes" id="UP000649573"/>
    </source>
</evidence>
<keyword evidence="3" id="KW-1185">Reference proteome</keyword>
<organism evidence="2 3">
    <name type="scientific">Lentzea flava</name>
    <dbReference type="NCBI Taxonomy" id="103732"/>
    <lineage>
        <taxon>Bacteria</taxon>
        <taxon>Bacillati</taxon>
        <taxon>Actinomycetota</taxon>
        <taxon>Actinomycetes</taxon>
        <taxon>Pseudonocardiales</taxon>
        <taxon>Pseudonocardiaceae</taxon>
        <taxon>Lentzea</taxon>
    </lineage>
</organism>
<feature type="compositionally biased region" description="Pro residues" evidence="1">
    <location>
        <begin position="180"/>
        <end position="191"/>
    </location>
</feature>
<accession>A0ABQ2UU52</accession>
<evidence type="ECO:0000256" key="1">
    <source>
        <dbReference type="SAM" id="MobiDB-lite"/>
    </source>
</evidence>
<comment type="caution">
    <text evidence="2">The sequence shown here is derived from an EMBL/GenBank/DDBJ whole genome shotgun (WGS) entry which is preliminary data.</text>
</comment>
<evidence type="ECO:0000313" key="2">
    <source>
        <dbReference type="EMBL" id="GGU51629.1"/>
    </source>
</evidence>
<reference evidence="3" key="1">
    <citation type="journal article" date="2019" name="Int. J. Syst. Evol. Microbiol.">
        <title>The Global Catalogue of Microorganisms (GCM) 10K type strain sequencing project: providing services to taxonomists for standard genome sequencing and annotation.</title>
        <authorList>
            <consortium name="The Broad Institute Genomics Platform"/>
            <consortium name="The Broad Institute Genome Sequencing Center for Infectious Disease"/>
            <person name="Wu L."/>
            <person name="Ma J."/>
        </authorList>
    </citation>
    <scope>NUCLEOTIDE SEQUENCE [LARGE SCALE GENOMIC DNA]</scope>
    <source>
        <strain evidence="3">JCM 3296</strain>
    </source>
</reference>
<dbReference type="EMBL" id="BMRE01000023">
    <property type="protein sequence ID" value="GGU51629.1"/>
    <property type="molecule type" value="Genomic_DNA"/>
</dbReference>
<feature type="compositionally biased region" description="Low complexity" evidence="1">
    <location>
        <begin position="192"/>
        <end position="227"/>
    </location>
</feature>
<protein>
    <submittedName>
        <fullName evidence="2">Uncharacterized protein</fullName>
    </submittedName>
</protein>
<name>A0ABQ2UU52_9PSEU</name>
<gene>
    <name evidence="2" type="ORF">GCM10010178_50680</name>
</gene>
<dbReference type="Proteomes" id="UP000649573">
    <property type="component" value="Unassembled WGS sequence"/>
</dbReference>
<proteinExistence type="predicted"/>
<feature type="region of interest" description="Disordered" evidence="1">
    <location>
        <begin position="162"/>
        <end position="241"/>
    </location>
</feature>